<protein>
    <recommendedName>
        <fullName evidence="3">Glycosyl transferase family 1 domain-containing protein</fullName>
    </recommendedName>
</protein>
<keyword evidence="2" id="KW-1185">Reference proteome</keyword>
<evidence type="ECO:0000313" key="2">
    <source>
        <dbReference type="Proteomes" id="UP000075609"/>
    </source>
</evidence>
<gene>
    <name evidence="1" type="ORF">ATY35_16840</name>
</gene>
<dbReference type="Proteomes" id="UP000075609">
    <property type="component" value="Unassembled WGS sequence"/>
</dbReference>
<evidence type="ECO:0008006" key="3">
    <source>
        <dbReference type="Google" id="ProtNLM"/>
    </source>
</evidence>
<proteinExistence type="predicted"/>
<comment type="caution">
    <text evidence="1">The sequence shown here is derived from an EMBL/GenBank/DDBJ whole genome shotgun (WGS) entry which is preliminary data.</text>
</comment>
<accession>A0ABR5W0G7</accession>
<dbReference type="Gene3D" id="3.40.50.2000">
    <property type="entry name" value="Glycogen Phosphorylase B"/>
    <property type="match status" value="1"/>
</dbReference>
<dbReference type="SUPFAM" id="SSF53756">
    <property type="entry name" value="UDP-Glycosyltransferase/glycogen phosphorylase"/>
    <property type="match status" value="1"/>
</dbReference>
<reference evidence="1 2" key="1">
    <citation type="submission" date="2015-12" db="EMBL/GenBank/DDBJ databases">
        <authorList>
            <person name="Tarr C.L."/>
            <person name="Gladney L.M."/>
        </authorList>
    </citation>
    <scope>NUCLEOTIDE SEQUENCE [LARGE SCALE GENOMIC DNA]</scope>
    <source>
        <strain evidence="1 2">1048-83</strain>
    </source>
</reference>
<sequence>MVSLLDSNWTVYERFNDGHRSGYVEYFKSKFEAFKTNKLINCVDKNVIFPTLDGNEFPFVFIAIISLLTRKKIIALSIRPHESRSWLKYFCWKYVVGFIIRFGNVRLISPIKHENAKVGDRSILYMFDYFPDPELIMSENVSFATNEVIFDLAMLGEIKENKNINLFVNLVSELKSSNVCVGRVSDERIVNKLANLGDNLEVVNGRVSDAAFYDYISKSKFVFCLYLKDQSSGVLFKSLRMGKPVLIWNDSIISKFDFIGAVRISRDMSVFDILNELDKFTISQEEILVNFNNIVQKEVFLADDFITRIRRSNDEL</sequence>
<organism evidence="1 2">
    <name type="scientific">Vibrio cidicii</name>
    <dbReference type="NCBI Taxonomy" id="1763883"/>
    <lineage>
        <taxon>Bacteria</taxon>
        <taxon>Pseudomonadati</taxon>
        <taxon>Pseudomonadota</taxon>
        <taxon>Gammaproteobacteria</taxon>
        <taxon>Vibrionales</taxon>
        <taxon>Vibrionaceae</taxon>
        <taxon>Vibrio</taxon>
    </lineage>
</organism>
<name>A0ABR5W0G7_9VIBR</name>
<evidence type="ECO:0000313" key="1">
    <source>
        <dbReference type="EMBL" id="KYN85337.1"/>
    </source>
</evidence>
<dbReference type="EMBL" id="LOBP01000150">
    <property type="protein sequence ID" value="KYN85337.1"/>
    <property type="molecule type" value="Genomic_DNA"/>
</dbReference>